<keyword evidence="1" id="KW-0732">Signal</keyword>
<evidence type="ECO:0000256" key="1">
    <source>
        <dbReference type="SAM" id="SignalP"/>
    </source>
</evidence>
<gene>
    <name evidence="2" type="ORF">GCM10009831_28940</name>
</gene>
<accession>A0ABN2J3K8</accession>
<feature type="chain" id="PRO_5047316670" description="Acid stress chaperone HdeA" evidence="1">
    <location>
        <begin position="30"/>
        <end position="99"/>
    </location>
</feature>
<organism evidence="2 3">
    <name type="scientific">Dietzia cercidiphylli</name>
    <dbReference type="NCBI Taxonomy" id="498199"/>
    <lineage>
        <taxon>Bacteria</taxon>
        <taxon>Bacillati</taxon>
        <taxon>Actinomycetota</taxon>
        <taxon>Actinomycetes</taxon>
        <taxon>Mycobacteriales</taxon>
        <taxon>Dietziaceae</taxon>
        <taxon>Dietzia</taxon>
    </lineage>
</organism>
<evidence type="ECO:0000313" key="2">
    <source>
        <dbReference type="EMBL" id="GAA1717217.1"/>
    </source>
</evidence>
<protein>
    <recommendedName>
        <fullName evidence="4">Acid stress chaperone HdeA</fullName>
    </recommendedName>
</protein>
<comment type="caution">
    <text evidence="2">The sequence shown here is derived from an EMBL/GenBank/DDBJ whole genome shotgun (WGS) entry which is preliminary data.</text>
</comment>
<dbReference type="PROSITE" id="PS51257">
    <property type="entry name" value="PROKAR_LIPOPROTEIN"/>
    <property type="match status" value="1"/>
</dbReference>
<keyword evidence="3" id="KW-1185">Reference proteome</keyword>
<sequence length="99" mass="10434">MPTRTRPAKLVAPVATAALVLASLTGCNAMDPNQGGDTTCGDYMEMPPEDQREVITTFLDEKGQSDPAGMEVTLTQESAKLYCGTVGQASDPIRNIDTG</sequence>
<dbReference type="RefSeq" id="WP_182659070.1">
    <property type="nucleotide sequence ID" value="NZ_BAAAQG010000015.1"/>
</dbReference>
<evidence type="ECO:0000313" key="3">
    <source>
        <dbReference type="Proteomes" id="UP001500383"/>
    </source>
</evidence>
<reference evidence="3" key="1">
    <citation type="journal article" date="2019" name="Int. J. Syst. Evol. Microbiol.">
        <title>The Global Catalogue of Microorganisms (GCM) 10K type strain sequencing project: providing services to taxonomists for standard genome sequencing and annotation.</title>
        <authorList>
            <consortium name="The Broad Institute Genomics Platform"/>
            <consortium name="The Broad Institute Genome Sequencing Center for Infectious Disease"/>
            <person name="Wu L."/>
            <person name="Ma J."/>
        </authorList>
    </citation>
    <scope>NUCLEOTIDE SEQUENCE [LARGE SCALE GENOMIC DNA]</scope>
    <source>
        <strain evidence="3">JCM 16002</strain>
    </source>
</reference>
<proteinExistence type="predicted"/>
<name>A0ABN2J3K8_9ACTN</name>
<dbReference type="Proteomes" id="UP001500383">
    <property type="component" value="Unassembled WGS sequence"/>
</dbReference>
<evidence type="ECO:0008006" key="4">
    <source>
        <dbReference type="Google" id="ProtNLM"/>
    </source>
</evidence>
<feature type="signal peptide" evidence="1">
    <location>
        <begin position="1"/>
        <end position="29"/>
    </location>
</feature>
<dbReference type="EMBL" id="BAAAQG010000015">
    <property type="protein sequence ID" value="GAA1717217.1"/>
    <property type="molecule type" value="Genomic_DNA"/>
</dbReference>